<dbReference type="EMBL" id="FLUQ01000002">
    <property type="protein sequence ID" value="SBW06231.1"/>
    <property type="molecule type" value="Genomic_DNA"/>
</dbReference>
<evidence type="ECO:0000313" key="2">
    <source>
        <dbReference type="EMBL" id="SBW06231.1"/>
    </source>
</evidence>
<feature type="transmembrane region" description="Helical" evidence="1">
    <location>
        <begin position="35"/>
        <end position="56"/>
    </location>
</feature>
<accession>A0A212K3E8</accession>
<keyword evidence="1" id="KW-1133">Transmembrane helix</keyword>
<organism evidence="2">
    <name type="scientific">uncultured delta proteobacterium</name>
    <dbReference type="NCBI Taxonomy" id="34034"/>
    <lineage>
        <taxon>Bacteria</taxon>
        <taxon>Deltaproteobacteria</taxon>
        <taxon>environmental samples</taxon>
    </lineage>
</organism>
<sequence>MFEPCTRDSVFCQYALEKYSSGTIYPAPYPPLVSWYIYIFIYINIIVLNAVQRLLCRRHVIISILI</sequence>
<reference evidence="2" key="1">
    <citation type="submission" date="2016-04" db="EMBL/GenBank/DDBJ databases">
        <authorList>
            <person name="Evans L.H."/>
            <person name="Alamgir A."/>
            <person name="Owens N."/>
            <person name="Weber N.D."/>
            <person name="Virtaneva K."/>
            <person name="Barbian K."/>
            <person name="Babar A."/>
            <person name="Rosenke K."/>
        </authorList>
    </citation>
    <scope>NUCLEOTIDE SEQUENCE</scope>
    <source>
        <strain evidence="2">86</strain>
    </source>
</reference>
<evidence type="ECO:0000256" key="1">
    <source>
        <dbReference type="SAM" id="Phobius"/>
    </source>
</evidence>
<proteinExistence type="predicted"/>
<protein>
    <submittedName>
        <fullName evidence="2">Uncharacterized protein</fullName>
    </submittedName>
</protein>
<gene>
    <name evidence="2" type="ORF">KL86DPRO_20626</name>
</gene>
<name>A0A212K3E8_9DELT</name>
<keyword evidence="1" id="KW-0812">Transmembrane</keyword>
<dbReference type="AlphaFoldDB" id="A0A212K3E8"/>
<keyword evidence="1" id="KW-0472">Membrane</keyword>